<evidence type="ECO:0000313" key="4">
    <source>
        <dbReference type="Proteomes" id="UP000035369"/>
    </source>
</evidence>
<feature type="domain" description="DUF559" evidence="1">
    <location>
        <begin position="12"/>
        <end position="113"/>
    </location>
</feature>
<gene>
    <name evidence="3" type="ORF">G3W61_02965</name>
    <name evidence="2" type="ORF">XP315_16380</name>
</gene>
<dbReference type="KEGG" id="xpe:BJD13_14610"/>
<reference evidence="2 4" key="1">
    <citation type="submission" date="2015-02" db="EMBL/GenBank/DDBJ databases">
        <title>Whole genome sequencing of multiple isolates of three species of pepper and tomato-infecting xanthomonads reveals genetic diversity in field strains and pinpoints effectors responsible for host specificity.</title>
        <authorList>
            <person name="Schwartz A."/>
            <person name="Dahlbeck D."/>
            <person name="Staskawicz B."/>
            <person name="Bart R."/>
            <person name="Potnis N."/>
            <person name="Minsavage G."/>
            <person name="Timilsina S."/>
            <person name="Goss E."/>
            <person name="Jones J."/>
            <person name="Vallad G."/>
            <person name="Barak J."/>
            <person name="Miller S."/>
            <person name="Ritchie D."/>
            <person name="Martins J.Jr."/>
            <person name="Patane J.S."/>
            <person name="Setubal J.C."/>
        </authorList>
    </citation>
    <scope>NUCLEOTIDE SEQUENCE [LARGE SCALE GENOMIC DNA]</scope>
    <source>
        <strain evidence="2 4">Xp3-15</strain>
    </source>
</reference>
<evidence type="ECO:0000313" key="5">
    <source>
        <dbReference type="Proteomes" id="UP000471082"/>
    </source>
</evidence>
<sequence length="130" mass="14863">MKIKPPLPTVTRAHARASRRHMTEAERALWRRPRGNQLQGFKFRRQHPIPPYIADFCCIEAKVIVELDGSQHQASFDQARTRWLQSKGWIVLRFWNNDVLLSLDAVVEAIFTIVATPYPHPNPSPGGRGA</sequence>
<dbReference type="PANTHER" id="PTHR38590">
    <property type="entry name" value="BLL0828 PROTEIN"/>
    <property type="match status" value="1"/>
</dbReference>
<dbReference type="Gene3D" id="3.40.960.10">
    <property type="entry name" value="VSR Endonuclease"/>
    <property type="match status" value="1"/>
</dbReference>
<dbReference type="InterPro" id="IPR011335">
    <property type="entry name" value="Restrct_endonuc-II-like"/>
</dbReference>
<dbReference type="PANTHER" id="PTHR38590:SF1">
    <property type="entry name" value="BLL0828 PROTEIN"/>
    <property type="match status" value="1"/>
</dbReference>
<keyword evidence="2" id="KW-0489">Methyltransferase</keyword>
<keyword evidence="3" id="KW-0540">Nuclease</keyword>
<dbReference type="SUPFAM" id="SSF52980">
    <property type="entry name" value="Restriction endonuclease-like"/>
    <property type="match status" value="1"/>
</dbReference>
<organism evidence="3 5">
    <name type="scientific">Xanthomonas perforans</name>
    <dbReference type="NCBI Taxonomy" id="442694"/>
    <lineage>
        <taxon>Bacteria</taxon>
        <taxon>Pseudomonadati</taxon>
        <taxon>Pseudomonadota</taxon>
        <taxon>Gammaproteobacteria</taxon>
        <taxon>Lysobacterales</taxon>
        <taxon>Lysobacteraceae</taxon>
        <taxon>Xanthomonas</taxon>
    </lineage>
</organism>
<dbReference type="AlphaFoldDB" id="A0A0G9EKV3"/>
<dbReference type="Pfam" id="PF04480">
    <property type="entry name" value="DUF559"/>
    <property type="match status" value="1"/>
</dbReference>
<dbReference type="InterPro" id="IPR007569">
    <property type="entry name" value="DUF559"/>
</dbReference>
<accession>A0A0G9EKV3</accession>
<dbReference type="Proteomes" id="UP000035369">
    <property type="component" value="Unassembled WGS sequence"/>
</dbReference>
<keyword evidence="3" id="KW-0378">Hydrolase</keyword>
<dbReference type="Proteomes" id="UP000471082">
    <property type="component" value="Unassembled WGS sequence"/>
</dbReference>
<dbReference type="EMBL" id="JZUY01000045">
    <property type="protein sequence ID" value="KLC03823.1"/>
    <property type="molecule type" value="Genomic_DNA"/>
</dbReference>
<reference evidence="3 5" key="2">
    <citation type="submission" date="2019-11" db="EMBL/GenBank/DDBJ databases">
        <title>Genome-resolved metagenomics to study the prevalence of co-infection and intraspecific heterogeneity among plant pathogen metapopulations.</title>
        <authorList>
            <person name="Newberry E."/>
            <person name="Bhandari R."/>
            <person name="Kemble J."/>
            <person name="Sikora E."/>
            <person name="Potnis N."/>
        </authorList>
    </citation>
    <scope>NUCLEOTIDE SEQUENCE [LARGE SCALE GENOMIC DNA]</scope>
    <source>
        <strain evidence="3">Xp_Tom_Tuscaloosa_18b</strain>
    </source>
</reference>
<protein>
    <submittedName>
        <fullName evidence="2">DNA methylase</fullName>
    </submittedName>
    <submittedName>
        <fullName evidence="3">Endonuclease domain-containing protein</fullName>
    </submittedName>
</protein>
<dbReference type="RefSeq" id="WP_046932216.1">
    <property type="nucleotide sequence ID" value="NZ_CP018475.1"/>
</dbReference>
<dbReference type="GeneID" id="97508842"/>
<keyword evidence="2" id="KW-0808">Transferase</keyword>
<keyword evidence="3" id="KW-0255">Endonuclease</keyword>
<dbReference type="CDD" id="cd01038">
    <property type="entry name" value="Endonuclease_DUF559"/>
    <property type="match status" value="1"/>
</dbReference>
<dbReference type="InterPro" id="IPR047216">
    <property type="entry name" value="Endonuclease_DUF559_bact"/>
</dbReference>
<evidence type="ECO:0000313" key="2">
    <source>
        <dbReference type="EMBL" id="KLC03823.1"/>
    </source>
</evidence>
<name>A0A0G9EKV3_XANPE</name>
<dbReference type="GO" id="GO:0008168">
    <property type="term" value="F:methyltransferase activity"/>
    <property type="evidence" value="ECO:0007669"/>
    <property type="project" value="UniProtKB-KW"/>
</dbReference>
<dbReference type="GO" id="GO:0004519">
    <property type="term" value="F:endonuclease activity"/>
    <property type="evidence" value="ECO:0007669"/>
    <property type="project" value="UniProtKB-KW"/>
</dbReference>
<evidence type="ECO:0000313" key="3">
    <source>
        <dbReference type="EMBL" id="NEL75223.1"/>
    </source>
</evidence>
<evidence type="ECO:0000259" key="1">
    <source>
        <dbReference type="Pfam" id="PF04480"/>
    </source>
</evidence>
<dbReference type="EMBL" id="JAAGYU010000007">
    <property type="protein sequence ID" value="NEL75223.1"/>
    <property type="molecule type" value="Genomic_DNA"/>
</dbReference>
<comment type="caution">
    <text evidence="3">The sequence shown here is derived from an EMBL/GenBank/DDBJ whole genome shotgun (WGS) entry which is preliminary data.</text>
</comment>
<proteinExistence type="predicted"/>
<keyword evidence="4" id="KW-1185">Reference proteome</keyword>
<dbReference type="GO" id="GO:0032259">
    <property type="term" value="P:methylation"/>
    <property type="evidence" value="ECO:0007669"/>
    <property type="project" value="UniProtKB-KW"/>
</dbReference>